<name>A0A5B7GW50_PORTR</name>
<keyword evidence="2" id="KW-1185">Reference proteome</keyword>
<evidence type="ECO:0000313" key="2">
    <source>
        <dbReference type="Proteomes" id="UP000324222"/>
    </source>
</evidence>
<evidence type="ECO:0000313" key="1">
    <source>
        <dbReference type="EMBL" id="MPC61437.1"/>
    </source>
</evidence>
<sequence length="37" mass="3850">MVATIAPLIPAVIFTVRPAGYSRSPLGSPGYSSIFDP</sequence>
<dbReference type="EMBL" id="VSRR010018541">
    <property type="protein sequence ID" value="MPC61437.1"/>
    <property type="molecule type" value="Genomic_DNA"/>
</dbReference>
<accession>A0A5B7GW50</accession>
<protein>
    <submittedName>
        <fullName evidence="1">Uncharacterized protein</fullName>
    </submittedName>
</protein>
<gene>
    <name evidence="1" type="ORF">E2C01_055509</name>
</gene>
<dbReference type="AlphaFoldDB" id="A0A5B7GW50"/>
<organism evidence="1 2">
    <name type="scientific">Portunus trituberculatus</name>
    <name type="common">Swimming crab</name>
    <name type="synonym">Neptunus trituberculatus</name>
    <dbReference type="NCBI Taxonomy" id="210409"/>
    <lineage>
        <taxon>Eukaryota</taxon>
        <taxon>Metazoa</taxon>
        <taxon>Ecdysozoa</taxon>
        <taxon>Arthropoda</taxon>
        <taxon>Crustacea</taxon>
        <taxon>Multicrustacea</taxon>
        <taxon>Malacostraca</taxon>
        <taxon>Eumalacostraca</taxon>
        <taxon>Eucarida</taxon>
        <taxon>Decapoda</taxon>
        <taxon>Pleocyemata</taxon>
        <taxon>Brachyura</taxon>
        <taxon>Eubrachyura</taxon>
        <taxon>Portunoidea</taxon>
        <taxon>Portunidae</taxon>
        <taxon>Portuninae</taxon>
        <taxon>Portunus</taxon>
    </lineage>
</organism>
<dbReference type="Proteomes" id="UP000324222">
    <property type="component" value="Unassembled WGS sequence"/>
</dbReference>
<comment type="caution">
    <text evidence="1">The sequence shown here is derived from an EMBL/GenBank/DDBJ whole genome shotgun (WGS) entry which is preliminary data.</text>
</comment>
<reference evidence="1 2" key="1">
    <citation type="submission" date="2019-05" db="EMBL/GenBank/DDBJ databases">
        <title>Another draft genome of Portunus trituberculatus and its Hox gene families provides insights of decapod evolution.</title>
        <authorList>
            <person name="Jeong J.-H."/>
            <person name="Song I."/>
            <person name="Kim S."/>
            <person name="Choi T."/>
            <person name="Kim D."/>
            <person name="Ryu S."/>
            <person name="Kim W."/>
        </authorList>
    </citation>
    <scope>NUCLEOTIDE SEQUENCE [LARGE SCALE GENOMIC DNA]</scope>
    <source>
        <tissue evidence="1">Muscle</tissue>
    </source>
</reference>
<proteinExistence type="predicted"/>